<dbReference type="SUPFAM" id="SSF142338">
    <property type="entry name" value="CofD-like"/>
    <property type="match status" value="1"/>
</dbReference>
<accession>A0A7T2W1I2</accession>
<dbReference type="HAMAP" id="MF_01257">
    <property type="entry name" value="CofD"/>
    <property type="match status" value="1"/>
</dbReference>
<dbReference type="InterPro" id="IPR010115">
    <property type="entry name" value="FbiA/CofD"/>
</dbReference>
<proteinExistence type="inferred from homology"/>
<dbReference type="RefSeq" id="WP_197957375.1">
    <property type="nucleotide sequence ID" value="NZ_CP065668.1"/>
</dbReference>
<evidence type="ECO:0000256" key="1">
    <source>
        <dbReference type="ARBA" id="ARBA00022679"/>
    </source>
</evidence>
<organism evidence="3 4">
    <name type="scientific">Delftia acidovorans</name>
    <name type="common">Pseudomonas acidovorans</name>
    <name type="synonym">Comamonas acidovorans</name>
    <dbReference type="NCBI Taxonomy" id="80866"/>
    <lineage>
        <taxon>Bacteria</taxon>
        <taxon>Pseudomonadati</taxon>
        <taxon>Pseudomonadota</taxon>
        <taxon>Betaproteobacteria</taxon>
        <taxon>Burkholderiales</taxon>
        <taxon>Comamonadaceae</taxon>
        <taxon>Delftia</taxon>
    </lineage>
</organism>
<name>A0A7T2W1I2_DELAC</name>
<dbReference type="EMBL" id="CP065668">
    <property type="protein sequence ID" value="QPS11336.1"/>
    <property type="molecule type" value="Genomic_DNA"/>
</dbReference>
<evidence type="ECO:0000313" key="4">
    <source>
        <dbReference type="Proteomes" id="UP000594778"/>
    </source>
</evidence>
<dbReference type="GO" id="GO:0000287">
    <property type="term" value="F:magnesium ion binding"/>
    <property type="evidence" value="ECO:0007669"/>
    <property type="project" value="InterPro"/>
</dbReference>
<dbReference type="AlphaFoldDB" id="A0A7T2W1I2"/>
<reference evidence="3 4" key="1">
    <citation type="submission" date="2020-12" db="EMBL/GenBank/DDBJ databases">
        <title>FDA dAtabase for Regulatory Grade micrObial Sequences (FDA-ARGOS): Supporting development and validation of Infectious Disease Dx tests.</title>
        <authorList>
            <person name="Sproer C."/>
            <person name="Gronow S."/>
            <person name="Severitt S."/>
            <person name="Schroder I."/>
            <person name="Tallon L."/>
            <person name="Sadzewicz L."/>
            <person name="Zhao X."/>
            <person name="Boylan J."/>
            <person name="Ott S."/>
            <person name="Bowen H."/>
            <person name="Vavikolanu K."/>
            <person name="Mehta A."/>
            <person name="Aluvathingal J."/>
            <person name="Nadendla S."/>
            <person name="Lowell S."/>
            <person name="Myers T."/>
            <person name="Yan Y."/>
            <person name="Sichtig H."/>
        </authorList>
    </citation>
    <scope>NUCLEOTIDE SEQUENCE [LARGE SCALE GENOMIC DNA]</scope>
    <source>
        <strain evidence="3 4">FDAARGOS_909</strain>
    </source>
</reference>
<sequence length="334" mass="35186">MHATVCPSPGAPWVLALCGGVGGAKLAWGLEQLLRSQALGALRIVVNTGDDFEHLGLHIAPDIDTVLYTLAGLNDPVRGWGRQGETWNFMAALTEWGADDWFALGDRDLALHVERTRRLRAGETLAQVTADLARRSGVQAMLLPMSERPVRTIVHTQEGDLPLQHYFVRHACRPVVTGVSFAGAATAPPHPDLLAALADPALAMVVICPSNPLLSIDPILALPGVRAALRASRAPVVAVSPLIGGQAVKGPTAKMLRELGHGADNRTVAEHYAGLLDGLVVDHADATQALELGIPVHAAATLMDSLESKRALAQAVVGFAQALTRPAAHGVRHA</sequence>
<keyword evidence="2" id="KW-0460">Magnesium</keyword>
<dbReference type="PANTHER" id="PTHR43007:SF1">
    <property type="entry name" value="2-PHOSPHO-L-LACTATE TRANSFERASE"/>
    <property type="match status" value="1"/>
</dbReference>
<dbReference type="InterPro" id="IPR038136">
    <property type="entry name" value="CofD-like_dom_sf"/>
</dbReference>
<dbReference type="InterPro" id="IPR002882">
    <property type="entry name" value="CofD"/>
</dbReference>
<keyword evidence="1 3" id="KW-0808">Transferase</keyword>
<dbReference type="Pfam" id="PF01933">
    <property type="entry name" value="CofD"/>
    <property type="match status" value="1"/>
</dbReference>
<dbReference type="Gene3D" id="3.40.50.10680">
    <property type="entry name" value="CofD-like domains"/>
    <property type="match status" value="1"/>
</dbReference>
<protein>
    <submittedName>
        <fullName evidence="3">2-phospho-L-lactate transferase</fullName>
        <ecNumber evidence="3">2.7.8.28</ecNumber>
    </submittedName>
</protein>
<evidence type="ECO:0000256" key="2">
    <source>
        <dbReference type="ARBA" id="ARBA00022842"/>
    </source>
</evidence>
<dbReference type="CDD" id="cd07186">
    <property type="entry name" value="CofD_like"/>
    <property type="match status" value="1"/>
</dbReference>
<evidence type="ECO:0000313" key="3">
    <source>
        <dbReference type="EMBL" id="QPS11336.1"/>
    </source>
</evidence>
<dbReference type="Proteomes" id="UP000594778">
    <property type="component" value="Chromosome"/>
</dbReference>
<dbReference type="Gene3D" id="1.10.8.240">
    <property type="entry name" value="CofD-like domain"/>
    <property type="match status" value="1"/>
</dbReference>
<dbReference type="EC" id="2.7.8.28" evidence="3"/>
<dbReference type="NCBIfam" id="TIGR01819">
    <property type="entry name" value="F420_cofD"/>
    <property type="match status" value="1"/>
</dbReference>
<dbReference type="PANTHER" id="PTHR43007">
    <property type="entry name" value="2-PHOSPHO-L-LACTATE TRANSFERASE"/>
    <property type="match status" value="1"/>
</dbReference>
<dbReference type="GO" id="GO:0043743">
    <property type="term" value="F:LPPG:FO 2-phospho-L-lactate transferase activity"/>
    <property type="evidence" value="ECO:0007669"/>
    <property type="project" value="UniProtKB-EC"/>
</dbReference>
<gene>
    <name evidence="3" type="ORF">I6G66_15605</name>
</gene>